<evidence type="ECO:0000313" key="1">
    <source>
        <dbReference type="EMBL" id="KAE8248566.1"/>
    </source>
</evidence>
<proteinExistence type="predicted"/>
<reference evidence="1" key="2">
    <citation type="journal article" date="2019" name="IMA Fungus">
        <title>Genome sequencing and comparison of five Tilletia species to identify candidate genes for the detection of regulated species infecting wheat.</title>
        <authorList>
            <person name="Nguyen H.D.T."/>
            <person name="Sultana T."/>
            <person name="Kesanakurti P."/>
            <person name="Hambleton S."/>
        </authorList>
    </citation>
    <scope>NUCLEOTIDE SEQUENCE</scope>
    <source>
        <strain evidence="1">DAOMC 236416</strain>
    </source>
</reference>
<sequence length="559" mass="63324">MSAAASKIALYIKEIDIKAARTEEAVIEPTFMASNYLGPVHSTDDHEIDGIIIQHNRNYPRGLDWQEHLISLSGQFERYLDEQPKQYYQYDRCSRSDLRGVKMFDQLLSPQMTMRSLTEFRRAFDRFGGSVLKDLDWNNVGVAGGSMLACLTSAEFGKVLRNSDIDLFIWGLDAKAMQRKLEHIKKTIVTNVPNFASTYRIERSAGAMTFIPRLYDYGRKIQVVLRGFSNPAEILSSFDLDPACILFDGQQVWLSLRALRAFFTGYTITTGAISSSFAARIVKYATRGYGIRVQPDKDDPDTDELLLSMEATFRAKDHSVSEAYLSLPWRNTSNYRRVFSATKSQAPNNWTHSFSALSALAALWNLAHATGRIGELMDEVGAASHIYGAYEGSDTFMTTFQPKEWIATLTKVSPSLKKRTWSLRERMWKVKDSTMSKPLLLVVILPHMLRQHLNATGKFSNLARMRDTEEVVDASGDKLEICLWSITQDTMWQAATGMESVVHQLLVTSAMLTAWTIWKVSSGAPWPTMYYGRSWHNAQVFSYSAALARIGDFDDWIRT</sequence>
<organism evidence="1 2">
    <name type="scientific">Tilletia indica</name>
    <dbReference type="NCBI Taxonomy" id="43049"/>
    <lineage>
        <taxon>Eukaryota</taxon>
        <taxon>Fungi</taxon>
        <taxon>Dikarya</taxon>
        <taxon>Basidiomycota</taxon>
        <taxon>Ustilaginomycotina</taxon>
        <taxon>Exobasidiomycetes</taxon>
        <taxon>Tilletiales</taxon>
        <taxon>Tilletiaceae</taxon>
        <taxon>Tilletia</taxon>
    </lineage>
</organism>
<evidence type="ECO:0000313" key="2">
    <source>
        <dbReference type="Proteomes" id="UP000077521"/>
    </source>
</evidence>
<dbReference type="EMBL" id="LWDF02000443">
    <property type="protein sequence ID" value="KAE8248566.1"/>
    <property type="molecule type" value="Genomic_DNA"/>
</dbReference>
<dbReference type="InterPro" id="IPR053354">
    <property type="entry name" value="MGDG_epimerase"/>
</dbReference>
<dbReference type="PANTHER" id="PTHR43558:SF6">
    <property type="entry name" value="REDUCTASE, PUTATIVE (AFU_ORTHOLOGUE AFUA_3G10540)-RELATED"/>
    <property type="match status" value="1"/>
</dbReference>
<dbReference type="AlphaFoldDB" id="A0A177TF62"/>
<gene>
    <name evidence="1" type="ORF">A4X13_0g5558</name>
</gene>
<protein>
    <submittedName>
        <fullName evidence="1">Uncharacterized protein</fullName>
    </submittedName>
</protein>
<name>A0A177TF62_9BASI</name>
<keyword evidence="2" id="KW-1185">Reference proteome</keyword>
<comment type="caution">
    <text evidence="1">The sequence shown here is derived from an EMBL/GenBank/DDBJ whole genome shotgun (WGS) entry which is preliminary data.</text>
</comment>
<dbReference type="Proteomes" id="UP000077521">
    <property type="component" value="Unassembled WGS sequence"/>
</dbReference>
<reference evidence="1" key="1">
    <citation type="submission" date="2016-04" db="EMBL/GenBank/DDBJ databases">
        <authorList>
            <person name="Nguyen H.D."/>
            <person name="Samba Siva P."/>
            <person name="Cullis J."/>
            <person name="Levesque C.A."/>
            <person name="Hambleton S."/>
        </authorList>
    </citation>
    <scope>NUCLEOTIDE SEQUENCE</scope>
    <source>
        <strain evidence="1">DAOMC 236416</strain>
    </source>
</reference>
<dbReference type="PANTHER" id="PTHR43558">
    <property type="entry name" value="REDUCTASE, PUTATIVE (AFU_ORTHOLOGUE AFUA_3G10540)-RELATED"/>
    <property type="match status" value="1"/>
</dbReference>
<accession>A0A177TF62</accession>